<accession>F3ZTZ8</accession>
<keyword evidence="3 6" id="KW-0812">Transmembrane</keyword>
<evidence type="ECO:0000256" key="2">
    <source>
        <dbReference type="ARBA" id="ARBA00022475"/>
    </source>
</evidence>
<evidence type="ECO:0000256" key="3">
    <source>
        <dbReference type="ARBA" id="ARBA00022692"/>
    </source>
</evidence>
<dbReference type="STRING" id="679937.Bcop_0888"/>
<dbReference type="AlphaFoldDB" id="F3ZTZ8"/>
<feature type="transmembrane region" description="Helical" evidence="6">
    <location>
        <begin position="7"/>
        <end position="32"/>
    </location>
</feature>
<evidence type="ECO:0000313" key="8">
    <source>
        <dbReference type="Proteomes" id="UP000018439"/>
    </source>
</evidence>
<feature type="transmembrane region" description="Helical" evidence="6">
    <location>
        <begin position="150"/>
        <end position="168"/>
    </location>
</feature>
<feature type="transmembrane region" description="Helical" evidence="6">
    <location>
        <begin position="121"/>
        <end position="144"/>
    </location>
</feature>
<dbReference type="PANTHER" id="PTHR39087">
    <property type="entry name" value="UPF0104 MEMBRANE PROTEIN MJ1595"/>
    <property type="match status" value="1"/>
</dbReference>
<dbReference type="Pfam" id="PF03706">
    <property type="entry name" value="LPG_synthase_TM"/>
    <property type="match status" value="1"/>
</dbReference>
<keyword evidence="8" id="KW-1185">Reference proteome</keyword>
<gene>
    <name evidence="7" type="ORF">Bcop_0888</name>
</gene>
<evidence type="ECO:0000256" key="4">
    <source>
        <dbReference type="ARBA" id="ARBA00022989"/>
    </source>
</evidence>
<dbReference type="Proteomes" id="UP000018439">
    <property type="component" value="Chromosome"/>
</dbReference>
<evidence type="ECO:0000256" key="5">
    <source>
        <dbReference type="ARBA" id="ARBA00023136"/>
    </source>
</evidence>
<sequence length="331" mass="37552">MNKHIRHLFFLMGLAAIIFMMVGFDLTLSSLFALIKQAGFYFPIVLLLWILIYAINTCSWRQILSSLAGNKVPWNKLYKFTVSGFALNYVTPGGLNGGEPYRILELKEYVGVARATSSTMLYVIVHIGSHLLFWALGAFLFLFYPTPRGYLIVAVVVLITTLIILFLFHKMMHKGMAQLFAFLLIKIPWIGKYIKKFEESHHDVIEKIDNEVRTVYVNHSQNFYKALGLELTARVLGCVEIWLLIVPLMGYSNFILSYFIMAISSLMANILFFMPMQLGGREGGFTLAFTVLGLSPQYGLFVGLLVRIRELVWIAIGILLIQVGRSKNKKG</sequence>
<keyword evidence="5 6" id="KW-0472">Membrane</keyword>
<dbReference type="HOGENOM" id="CLU_052307_1_0_10"/>
<evidence type="ECO:0000256" key="1">
    <source>
        <dbReference type="ARBA" id="ARBA00004651"/>
    </source>
</evidence>
<evidence type="ECO:0000313" key="7">
    <source>
        <dbReference type="EMBL" id="EGJ71099.1"/>
    </source>
</evidence>
<comment type="subcellular location">
    <subcellularLocation>
        <location evidence="1">Cell membrane</location>
        <topology evidence="1">Multi-pass membrane protein</topology>
    </subcellularLocation>
</comment>
<dbReference type="OrthoDB" id="9774820at2"/>
<dbReference type="GO" id="GO:0005886">
    <property type="term" value="C:plasma membrane"/>
    <property type="evidence" value="ECO:0007669"/>
    <property type="project" value="UniProtKB-SubCell"/>
</dbReference>
<dbReference type="PANTHER" id="PTHR39087:SF2">
    <property type="entry name" value="UPF0104 MEMBRANE PROTEIN MJ1595"/>
    <property type="match status" value="1"/>
</dbReference>
<name>F3ZTZ8_9BACE</name>
<organism evidence="7 8">
    <name type="scientific">Bacteroides coprosuis DSM 18011</name>
    <dbReference type="NCBI Taxonomy" id="679937"/>
    <lineage>
        <taxon>Bacteria</taxon>
        <taxon>Pseudomonadati</taxon>
        <taxon>Bacteroidota</taxon>
        <taxon>Bacteroidia</taxon>
        <taxon>Bacteroidales</taxon>
        <taxon>Bacteroidaceae</taxon>
        <taxon>Bacteroides</taxon>
    </lineage>
</organism>
<feature type="transmembrane region" description="Helical" evidence="6">
    <location>
        <begin position="38"/>
        <end position="55"/>
    </location>
</feature>
<dbReference type="InterPro" id="IPR022791">
    <property type="entry name" value="L-PG_synthase/AglD"/>
</dbReference>
<evidence type="ECO:0000256" key="6">
    <source>
        <dbReference type="SAM" id="Phobius"/>
    </source>
</evidence>
<dbReference type="eggNOG" id="COG0392">
    <property type="taxonomic scope" value="Bacteria"/>
</dbReference>
<reference evidence="7" key="1">
    <citation type="journal article" date="2011" name="Stand. Genomic Sci.">
        <title>Non-contiguous finished genome sequence of Bacteroides coprosuis type strain (PC139).</title>
        <authorList>
            <person name="Land M."/>
            <person name="Held B."/>
            <person name="Gronow S."/>
            <person name="Abt B."/>
            <person name="Lucas S."/>
            <person name="Del Rio T.G."/>
            <person name="Nolan M."/>
            <person name="Tice H."/>
            <person name="Cheng J.F."/>
            <person name="Pitluck S."/>
            <person name="Liolios K."/>
            <person name="Pagani I."/>
            <person name="Ivanova N."/>
            <person name="Mavromatis K."/>
            <person name="Mikhailova N."/>
            <person name="Pati A."/>
            <person name="Tapia R."/>
            <person name="Han C."/>
            <person name="Goodwin L."/>
            <person name="Chen A."/>
            <person name="Palaniappan K."/>
            <person name="Hauser L."/>
            <person name="Brambilla E.M."/>
            <person name="Rohde M."/>
            <person name="Goker M."/>
            <person name="Detter J.C."/>
            <person name="Woyke T."/>
            <person name="Bristow J."/>
            <person name="Eisen J.A."/>
            <person name="Markowitz V."/>
            <person name="Hugenholtz P."/>
            <person name="Kyrpides N.C."/>
            <person name="Klenk H.P."/>
            <person name="Lapidus A."/>
        </authorList>
    </citation>
    <scope>NUCLEOTIDE SEQUENCE [LARGE SCALE GENOMIC DNA]</scope>
    <source>
        <strain evidence="7">DSM 18011</strain>
    </source>
</reference>
<proteinExistence type="predicted"/>
<protein>
    <submittedName>
        <fullName evidence="7">Putative transmembrane protein</fullName>
    </submittedName>
</protein>
<dbReference type="EMBL" id="CM001167">
    <property type="protein sequence ID" value="EGJ71099.1"/>
    <property type="molecule type" value="Genomic_DNA"/>
</dbReference>
<keyword evidence="4 6" id="KW-1133">Transmembrane helix</keyword>
<keyword evidence="2" id="KW-1003">Cell membrane</keyword>